<protein>
    <submittedName>
        <fullName evidence="1">Uncharacterized protein</fullName>
    </submittedName>
</protein>
<evidence type="ECO:0000313" key="1">
    <source>
        <dbReference type="EMBL" id="WPZ21622.1"/>
    </source>
</evidence>
<dbReference type="EMBL" id="CP139725">
    <property type="protein sequence ID" value="WPZ21622.1"/>
    <property type="molecule type" value="Genomic_DNA"/>
</dbReference>
<dbReference type="RefSeq" id="WP_322328538.1">
    <property type="nucleotide sequence ID" value="NZ_CP139725.1"/>
</dbReference>
<gene>
    <name evidence="1" type="ORF">T7987_15880</name>
</gene>
<dbReference type="Proteomes" id="UP001326567">
    <property type="component" value="Chromosome"/>
</dbReference>
<accession>A0ABZ0UYE1</accession>
<keyword evidence="2" id="KW-1185">Reference proteome</keyword>
<sequence>MAIDLIKQFEEAPEAYPAAPSGLSARAAALDANMIWARIEAYTAWRFTEREVIWTLIGDGGDQFNPRLTPVVSREGHVWRQEAWVPVSLLDGPLGIILPCDGTYKIMAQVGGGDVPAGVSEAFRRLAEYLADDPGTAGASSTAVAIGPIREELERNPNWVARAMQHSGAGDLLRPYRRA</sequence>
<proteinExistence type="predicted"/>
<evidence type="ECO:0000313" key="2">
    <source>
        <dbReference type="Proteomes" id="UP001326567"/>
    </source>
</evidence>
<organism evidence="1 2">
    <name type="scientific">Sulfitobacter faviae</name>
    <dbReference type="NCBI Taxonomy" id="1775881"/>
    <lineage>
        <taxon>Bacteria</taxon>
        <taxon>Pseudomonadati</taxon>
        <taxon>Pseudomonadota</taxon>
        <taxon>Alphaproteobacteria</taxon>
        <taxon>Rhodobacterales</taxon>
        <taxon>Roseobacteraceae</taxon>
        <taxon>Sulfitobacter</taxon>
    </lineage>
</organism>
<name>A0ABZ0UYE1_9RHOB</name>
<reference evidence="1 2" key="1">
    <citation type="submission" date="2023-11" db="EMBL/GenBank/DDBJ databases">
        <title>From the Deep-Sea to the Surface: Bacterial Genomes Isolated from the Moytirra Hydrothermal Vent Plume.</title>
        <authorList>
            <person name="Major S.R."/>
        </authorList>
    </citation>
    <scope>NUCLEOTIDE SEQUENCE [LARGE SCALE GENOMIC DNA]</scope>
    <source>
        <strain evidence="1 2">OXR-9</strain>
    </source>
</reference>